<accession>A0A224ABT1</accession>
<organism evidence="2">
    <name type="scientific">Thaumatoptyx sp. RM-2016</name>
    <dbReference type="NCBI Taxonomy" id="1885857"/>
    <lineage>
        <taxon>Eukaryota</taxon>
        <taxon>Metazoa</taxon>
        <taxon>Spiralia</taxon>
        <taxon>Lophotrochozoa</taxon>
        <taxon>Mollusca</taxon>
        <taxon>Gastropoda</taxon>
        <taxon>Heterobranchia</taxon>
        <taxon>Euthyneura</taxon>
        <taxon>Panpulmonata</taxon>
        <taxon>Eupulmonata</taxon>
        <taxon>Stylommatophora</taxon>
        <taxon>Helicina</taxon>
        <taxon>Clausilioidea</taxon>
        <taxon>Clausiliidae</taxon>
        <taxon>Phaedusinae</taxon>
        <taxon>Thaumatoptyx</taxon>
    </lineage>
</organism>
<feature type="transmembrane region" description="Helical" evidence="1">
    <location>
        <begin position="30"/>
        <end position="51"/>
    </location>
</feature>
<keyword evidence="1" id="KW-0472">Membrane</keyword>
<dbReference type="AlphaFoldDB" id="A0A224ABT1"/>
<sequence length="93" mass="10412">MLKMTYFLLLLLLLLYLVFFSVSNHFLSSLIILESMVLILLLFSLCLVSTIMEGMAIYLWVLTLSVCEAAMGLTLLISLLKIQGSDTISNYIG</sequence>
<evidence type="ECO:0000313" key="2">
    <source>
        <dbReference type="EMBL" id="BBA10820.1"/>
    </source>
</evidence>
<name>A0A224ABT1_9EUPU</name>
<proteinExistence type="predicted"/>
<dbReference type="Gene3D" id="1.10.287.3510">
    <property type="match status" value="1"/>
</dbReference>
<keyword evidence="1" id="KW-1133">Transmembrane helix</keyword>
<gene>
    <name evidence="2" type="primary">ND4L</name>
</gene>
<dbReference type="EMBL" id="LC172148">
    <property type="protein sequence ID" value="BBA10820.1"/>
    <property type="molecule type" value="Genomic_DNA"/>
</dbReference>
<dbReference type="Pfam" id="PF06235">
    <property type="entry name" value="NAD4L"/>
    <property type="match status" value="1"/>
</dbReference>
<dbReference type="InterPro" id="IPR009356">
    <property type="entry name" value="NAD_DH_su4L"/>
</dbReference>
<evidence type="ECO:0000256" key="1">
    <source>
        <dbReference type="SAM" id="Phobius"/>
    </source>
</evidence>
<keyword evidence="2" id="KW-0496">Mitochondrion</keyword>
<reference evidence="2" key="1">
    <citation type="journal article" date="2017" name="Zool. J. Linn. Soc.">
        <title>Molecular phylogeny, frequent parallel evolution and new system of Japanese clausiliid land snails (Gastropoda: Stylommatophora).</title>
        <authorList>
            <person name="Motochin R."/>
            <person name="Wang M."/>
            <person name="Ueshima R."/>
        </authorList>
    </citation>
    <scope>NUCLEOTIDE SEQUENCE</scope>
    <source>
        <strain evidence="2">T549</strain>
        <tissue evidence="2">Muscle</tissue>
    </source>
</reference>
<feature type="transmembrane region" description="Helical" evidence="1">
    <location>
        <begin position="6"/>
        <end position="23"/>
    </location>
</feature>
<keyword evidence="1" id="KW-0812">Transmembrane</keyword>
<geneLocation type="mitochondrion" evidence="2"/>
<protein>
    <submittedName>
        <fullName evidence="2">NADH dehydrogenase subunit 4L</fullName>
    </submittedName>
</protein>
<feature type="transmembrane region" description="Helical" evidence="1">
    <location>
        <begin position="57"/>
        <end position="80"/>
    </location>
</feature>